<dbReference type="AlphaFoldDB" id="A0A0F9LLG5"/>
<feature type="domain" description="DUF7695" evidence="1">
    <location>
        <begin position="2"/>
        <end position="35"/>
    </location>
</feature>
<sequence length="144" mass="17106">MIKVFAIRCAKCGDIIYSRAIHDFHRCSCKIISIDSRFDCVKVDDNRKDFLDIFIIKIDSTRIDLYNDWYYKTNKYGKISIDEQIQHPLLPTIKFIERSFIQKRLKRKWFFECSCGKKFKNKLSSLTLVKCLNCGFIGDTRIIE</sequence>
<dbReference type="InterPro" id="IPR056112">
    <property type="entry name" value="DUF7695"/>
</dbReference>
<evidence type="ECO:0000259" key="1">
    <source>
        <dbReference type="Pfam" id="PF24749"/>
    </source>
</evidence>
<protein>
    <recommendedName>
        <fullName evidence="1">DUF7695 domain-containing protein</fullName>
    </recommendedName>
</protein>
<dbReference type="Pfam" id="PF24749">
    <property type="entry name" value="DUF7695"/>
    <property type="match status" value="1"/>
</dbReference>
<organism evidence="2">
    <name type="scientific">marine sediment metagenome</name>
    <dbReference type="NCBI Taxonomy" id="412755"/>
    <lineage>
        <taxon>unclassified sequences</taxon>
        <taxon>metagenomes</taxon>
        <taxon>ecological metagenomes</taxon>
    </lineage>
</organism>
<evidence type="ECO:0000313" key="2">
    <source>
        <dbReference type="EMBL" id="KKM88006.1"/>
    </source>
</evidence>
<proteinExistence type="predicted"/>
<gene>
    <name evidence="2" type="ORF">LCGC14_1263220</name>
</gene>
<accession>A0A0F9LLG5</accession>
<dbReference type="EMBL" id="LAZR01007019">
    <property type="protein sequence ID" value="KKM88006.1"/>
    <property type="molecule type" value="Genomic_DNA"/>
</dbReference>
<comment type="caution">
    <text evidence="2">The sequence shown here is derived from an EMBL/GenBank/DDBJ whole genome shotgun (WGS) entry which is preliminary data.</text>
</comment>
<reference evidence="2" key="1">
    <citation type="journal article" date="2015" name="Nature">
        <title>Complex archaea that bridge the gap between prokaryotes and eukaryotes.</title>
        <authorList>
            <person name="Spang A."/>
            <person name="Saw J.H."/>
            <person name="Jorgensen S.L."/>
            <person name="Zaremba-Niedzwiedzka K."/>
            <person name="Martijn J."/>
            <person name="Lind A.E."/>
            <person name="van Eijk R."/>
            <person name="Schleper C."/>
            <person name="Guy L."/>
            <person name="Ettema T.J."/>
        </authorList>
    </citation>
    <scope>NUCLEOTIDE SEQUENCE</scope>
</reference>
<name>A0A0F9LLG5_9ZZZZ</name>